<sequence length="134" mass="15982">MPNVFCNLKEKFHHGRKDRENTSNTLDQYEYHSLPSQYRRSTIPNDFRNLKERFRHSRKDLDYRKSNSDTQLRNPIPSNDYNKSSSVTQLSMVDLQPNDNIQPTTGDEMYGYVTPLRYYQRNQKPGEMTEEVNI</sequence>
<evidence type="ECO:0000313" key="3">
    <source>
        <dbReference type="Proteomes" id="UP000018144"/>
    </source>
</evidence>
<proteinExistence type="predicted"/>
<feature type="compositionally biased region" description="Polar residues" evidence="1">
    <location>
        <begin position="68"/>
        <end position="105"/>
    </location>
</feature>
<dbReference type="AlphaFoldDB" id="U4KY66"/>
<feature type="region of interest" description="Disordered" evidence="1">
    <location>
        <begin position="56"/>
        <end position="108"/>
    </location>
</feature>
<keyword evidence="3" id="KW-1185">Reference proteome</keyword>
<accession>U4KY66</accession>
<gene>
    <name evidence="2" type="ORF">PCON_06077</name>
</gene>
<dbReference type="EMBL" id="HF935290">
    <property type="protein sequence ID" value="CCX06490.1"/>
    <property type="molecule type" value="Genomic_DNA"/>
</dbReference>
<organism evidence="2 3">
    <name type="scientific">Pyronema omphalodes (strain CBS 100304)</name>
    <name type="common">Pyronema confluens</name>
    <dbReference type="NCBI Taxonomy" id="1076935"/>
    <lineage>
        <taxon>Eukaryota</taxon>
        <taxon>Fungi</taxon>
        <taxon>Dikarya</taxon>
        <taxon>Ascomycota</taxon>
        <taxon>Pezizomycotina</taxon>
        <taxon>Pezizomycetes</taxon>
        <taxon>Pezizales</taxon>
        <taxon>Pyronemataceae</taxon>
        <taxon>Pyronema</taxon>
    </lineage>
</organism>
<dbReference type="Proteomes" id="UP000018144">
    <property type="component" value="Unassembled WGS sequence"/>
</dbReference>
<protein>
    <submittedName>
        <fullName evidence="2">Uncharacterized protein</fullName>
    </submittedName>
</protein>
<name>U4KY66_PYROM</name>
<evidence type="ECO:0000313" key="2">
    <source>
        <dbReference type="EMBL" id="CCX06490.1"/>
    </source>
</evidence>
<reference evidence="2 3" key="1">
    <citation type="journal article" date="2013" name="PLoS Genet.">
        <title>The genome and development-dependent transcriptomes of Pyronema confluens: a window into fungal evolution.</title>
        <authorList>
            <person name="Traeger S."/>
            <person name="Altegoer F."/>
            <person name="Freitag M."/>
            <person name="Gabaldon T."/>
            <person name="Kempken F."/>
            <person name="Kumar A."/>
            <person name="Marcet-Houben M."/>
            <person name="Poggeler S."/>
            <person name="Stajich J.E."/>
            <person name="Nowrousian M."/>
        </authorList>
    </citation>
    <scope>NUCLEOTIDE SEQUENCE [LARGE SCALE GENOMIC DNA]</scope>
    <source>
        <strain evidence="3">CBS 100304</strain>
        <tissue evidence="2">Vegetative mycelium</tissue>
    </source>
</reference>
<evidence type="ECO:0000256" key="1">
    <source>
        <dbReference type="SAM" id="MobiDB-lite"/>
    </source>
</evidence>